<protein>
    <recommendedName>
        <fullName evidence="2">Retrotransposon Copia-like N-terminal domain-containing protein</fullName>
    </recommendedName>
</protein>
<dbReference type="PANTHER" id="PTHR34222:SF99">
    <property type="entry name" value="PROTEIN, PUTATIVE-RELATED"/>
    <property type="match status" value="1"/>
</dbReference>
<organism evidence="3">
    <name type="scientific">Sesamum angustifolium</name>
    <dbReference type="NCBI Taxonomy" id="2727405"/>
    <lineage>
        <taxon>Eukaryota</taxon>
        <taxon>Viridiplantae</taxon>
        <taxon>Streptophyta</taxon>
        <taxon>Embryophyta</taxon>
        <taxon>Tracheophyta</taxon>
        <taxon>Spermatophyta</taxon>
        <taxon>Magnoliopsida</taxon>
        <taxon>eudicotyledons</taxon>
        <taxon>Gunneridae</taxon>
        <taxon>Pentapetalae</taxon>
        <taxon>asterids</taxon>
        <taxon>lamiids</taxon>
        <taxon>Lamiales</taxon>
        <taxon>Pedaliaceae</taxon>
        <taxon>Sesamum</taxon>
    </lineage>
</organism>
<feature type="region of interest" description="Disordered" evidence="1">
    <location>
        <begin position="360"/>
        <end position="383"/>
    </location>
</feature>
<evidence type="ECO:0000259" key="2">
    <source>
        <dbReference type="Pfam" id="PF14244"/>
    </source>
</evidence>
<reference evidence="3" key="2">
    <citation type="journal article" date="2024" name="Plant">
        <title>Genomic evolution and insights into agronomic trait innovations of Sesamum species.</title>
        <authorList>
            <person name="Miao H."/>
            <person name="Wang L."/>
            <person name="Qu L."/>
            <person name="Liu H."/>
            <person name="Sun Y."/>
            <person name="Le M."/>
            <person name="Wang Q."/>
            <person name="Wei S."/>
            <person name="Zheng Y."/>
            <person name="Lin W."/>
            <person name="Duan Y."/>
            <person name="Cao H."/>
            <person name="Xiong S."/>
            <person name="Wang X."/>
            <person name="Wei L."/>
            <person name="Li C."/>
            <person name="Ma Q."/>
            <person name="Ju M."/>
            <person name="Zhao R."/>
            <person name="Li G."/>
            <person name="Mu C."/>
            <person name="Tian Q."/>
            <person name="Mei H."/>
            <person name="Zhang T."/>
            <person name="Gao T."/>
            <person name="Zhang H."/>
        </authorList>
    </citation>
    <scope>NUCLEOTIDE SEQUENCE</scope>
    <source>
        <strain evidence="3">G01</strain>
    </source>
</reference>
<sequence>MPSPVKSDSRKYGAHHSNVLFLYFNEKCPSQILFPTPVPIPRAGGDSLVFVKEVFSSFEASSFVIESSPLLTDTDVGMHQSSGIGSPWDGDDFCAFEWAKLALLSRLVRIALEGRDKLGFIDGSCIKPADGTTELRQWRITDFMVRTWILNTISKDIVNAYLYATSARSLWLDLEARYGECDGPLLYKIQRQISSMSQGNLDVTEYYTNLKQLWDGLVYLMPPTMCTCGKCTCGCNKAKIDQTEASQLIQFLMGLNETYDNIRNQILVLDPLPNVNKAYSMVLRVERQREVNLGFAETGDNVAMQARSCDGKGPGPKNYLKKKGPTDKRNLVCGHYNKPGHSKETCFKIHGVPDWYRDLNDQRKKNGGSGRAYTINDSEQQSSVDNVSAASHNLVADLMETLKMVQNKMPYDPVKVHFAQNS</sequence>
<gene>
    <name evidence="3" type="ORF">Sangu_2540700</name>
</gene>
<feature type="domain" description="Retrotransposon Copia-like N-terminal" evidence="2">
    <location>
        <begin position="105"/>
        <end position="129"/>
    </location>
</feature>
<comment type="caution">
    <text evidence="3">The sequence shown here is derived from an EMBL/GenBank/DDBJ whole genome shotgun (WGS) entry which is preliminary data.</text>
</comment>
<dbReference type="EMBL" id="JACGWK010001317">
    <property type="protein sequence ID" value="KAL0291224.1"/>
    <property type="molecule type" value="Genomic_DNA"/>
</dbReference>
<evidence type="ECO:0000313" key="3">
    <source>
        <dbReference type="EMBL" id="KAL0291224.1"/>
    </source>
</evidence>
<name>A0AAW2J920_9LAMI</name>
<dbReference type="InterPro" id="IPR029472">
    <property type="entry name" value="Copia-like_N"/>
</dbReference>
<reference evidence="3" key="1">
    <citation type="submission" date="2020-06" db="EMBL/GenBank/DDBJ databases">
        <authorList>
            <person name="Li T."/>
            <person name="Hu X."/>
            <person name="Zhang T."/>
            <person name="Song X."/>
            <person name="Zhang H."/>
            <person name="Dai N."/>
            <person name="Sheng W."/>
            <person name="Hou X."/>
            <person name="Wei L."/>
        </authorList>
    </citation>
    <scope>NUCLEOTIDE SEQUENCE</scope>
    <source>
        <strain evidence="3">G01</strain>
        <tissue evidence="3">Leaf</tissue>
    </source>
</reference>
<accession>A0AAW2J920</accession>
<dbReference type="PANTHER" id="PTHR34222">
    <property type="entry name" value="GAG_PRE-INTEGRS DOMAIN-CONTAINING PROTEIN"/>
    <property type="match status" value="1"/>
</dbReference>
<proteinExistence type="predicted"/>
<dbReference type="AlphaFoldDB" id="A0AAW2J920"/>
<evidence type="ECO:0000256" key="1">
    <source>
        <dbReference type="SAM" id="MobiDB-lite"/>
    </source>
</evidence>
<dbReference type="Pfam" id="PF14244">
    <property type="entry name" value="Retrotran_gag_3"/>
    <property type="match status" value="1"/>
</dbReference>